<dbReference type="Proteomes" id="UP000813462">
    <property type="component" value="Unassembled WGS sequence"/>
</dbReference>
<organism evidence="6 7">
    <name type="scientific">Ziziphus jujuba var. spinosa</name>
    <dbReference type="NCBI Taxonomy" id="714518"/>
    <lineage>
        <taxon>Eukaryota</taxon>
        <taxon>Viridiplantae</taxon>
        <taxon>Streptophyta</taxon>
        <taxon>Embryophyta</taxon>
        <taxon>Tracheophyta</taxon>
        <taxon>Spermatophyta</taxon>
        <taxon>Magnoliopsida</taxon>
        <taxon>eudicotyledons</taxon>
        <taxon>Gunneridae</taxon>
        <taxon>Pentapetalae</taxon>
        <taxon>rosids</taxon>
        <taxon>fabids</taxon>
        <taxon>Rosales</taxon>
        <taxon>Rhamnaceae</taxon>
        <taxon>Paliureae</taxon>
        <taxon>Ziziphus</taxon>
    </lineage>
</organism>
<comment type="subcellular location">
    <subcellularLocation>
        <location evidence="1">Membrane</location>
        <topology evidence="1">Multi-pass membrane protein</topology>
    </subcellularLocation>
</comment>
<dbReference type="PANTHER" id="PTHR11132">
    <property type="entry name" value="SOLUTE CARRIER FAMILY 35"/>
    <property type="match status" value="1"/>
</dbReference>
<feature type="transmembrane region" description="Helical" evidence="5">
    <location>
        <begin position="271"/>
        <end position="292"/>
    </location>
</feature>
<dbReference type="AlphaFoldDB" id="A0A978V0T2"/>
<feature type="transmembrane region" description="Helical" evidence="5">
    <location>
        <begin position="193"/>
        <end position="211"/>
    </location>
</feature>
<feature type="transmembrane region" description="Helical" evidence="5">
    <location>
        <begin position="232"/>
        <end position="251"/>
    </location>
</feature>
<protein>
    <recommendedName>
        <fullName evidence="8">GDP-mannose transporter GONST1</fullName>
    </recommendedName>
</protein>
<evidence type="ECO:0000256" key="1">
    <source>
        <dbReference type="ARBA" id="ARBA00004141"/>
    </source>
</evidence>
<keyword evidence="2 5" id="KW-0812">Transmembrane</keyword>
<evidence type="ECO:0000256" key="4">
    <source>
        <dbReference type="ARBA" id="ARBA00023136"/>
    </source>
</evidence>
<feature type="transmembrane region" description="Helical" evidence="5">
    <location>
        <begin position="102"/>
        <end position="121"/>
    </location>
</feature>
<feature type="transmembrane region" description="Helical" evidence="5">
    <location>
        <begin position="327"/>
        <end position="344"/>
    </location>
</feature>
<gene>
    <name evidence="6" type="ORF">FEM48_Zijuj08G0189400</name>
</gene>
<feature type="transmembrane region" description="Helical" evidence="5">
    <location>
        <begin position="170"/>
        <end position="187"/>
    </location>
</feature>
<keyword evidence="4 5" id="KW-0472">Membrane</keyword>
<dbReference type="EMBL" id="JAEACU010000008">
    <property type="protein sequence ID" value="KAH7520848.1"/>
    <property type="molecule type" value="Genomic_DNA"/>
</dbReference>
<keyword evidence="3 5" id="KW-1133">Transmembrane helix</keyword>
<evidence type="ECO:0000256" key="3">
    <source>
        <dbReference type="ARBA" id="ARBA00022989"/>
    </source>
</evidence>
<accession>A0A978V0T2</accession>
<evidence type="ECO:0000313" key="6">
    <source>
        <dbReference type="EMBL" id="KAH7520848.1"/>
    </source>
</evidence>
<feature type="transmembrane region" description="Helical" evidence="5">
    <location>
        <begin position="299"/>
        <end position="321"/>
    </location>
</feature>
<dbReference type="GO" id="GO:0016020">
    <property type="term" value="C:membrane"/>
    <property type="evidence" value="ECO:0007669"/>
    <property type="project" value="UniProtKB-SubCell"/>
</dbReference>
<sequence length="350" mass="39009">MKPFESVVTDLEDGKLEKDKDKVAHTSGAFQVYNQALLSGFAYCISSCSMILINKFVLSSYNFNAGIFLMLYQNLISVIIVSILSILGVISTEPLTWRLVKVWLPVNLIFVGMLITSMFRYDLGLSEKEILALSLKYINVAMVTVLKNVTNVITALGEMYLFSKHHDNKVWAALFLMIISAISGGITDLSFHAIGYAWQIINCFLTASYSLTLRRIMDTAKQHTKSGNLNEFSMVLLNNTLSLPLGTLLIFVFNEVDYLLKTPLLRLPEFWFVMTLSGLLGLAISFTSMWFLHQTGATTYSLVGSLNKIPLSIAGIVLFHVPTSLENSASIFFGLVAGVFFARAKMRERS</sequence>
<feature type="transmembrane region" description="Helical" evidence="5">
    <location>
        <begin position="32"/>
        <end position="53"/>
    </location>
</feature>
<evidence type="ECO:0008006" key="8">
    <source>
        <dbReference type="Google" id="ProtNLM"/>
    </source>
</evidence>
<reference evidence="6" key="1">
    <citation type="journal article" date="2021" name="Front. Plant Sci.">
        <title>Chromosome-Scale Genome Assembly for Chinese Sour Jujube and Insights Into Its Genome Evolution and Domestication Signature.</title>
        <authorList>
            <person name="Shen L.-Y."/>
            <person name="Luo H."/>
            <person name="Wang X.-L."/>
            <person name="Wang X.-M."/>
            <person name="Qiu X.-J."/>
            <person name="Liu H."/>
            <person name="Zhou S.-S."/>
            <person name="Jia K.-H."/>
            <person name="Nie S."/>
            <person name="Bao Y.-T."/>
            <person name="Zhang R.-G."/>
            <person name="Yun Q.-Z."/>
            <person name="Chai Y.-H."/>
            <person name="Lu J.-Y."/>
            <person name="Li Y."/>
            <person name="Zhao S.-W."/>
            <person name="Mao J.-F."/>
            <person name="Jia S.-G."/>
            <person name="Mao Y.-M."/>
        </authorList>
    </citation>
    <scope>NUCLEOTIDE SEQUENCE</scope>
    <source>
        <strain evidence="6">AT0</strain>
        <tissue evidence="6">Leaf</tissue>
    </source>
</reference>
<evidence type="ECO:0000256" key="5">
    <source>
        <dbReference type="SAM" id="Phobius"/>
    </source>
</evidence>
<proteinExistence type="predicted"/>
<evidence type="ECO:0000313" key="7">
    <source>
        <dbReference type="Proteomes" id="UP000813462"/>
    </source>
</evidence>
<comment type="caution">
    <text evidence="6">The sequence shown here is derived from an EMBL/GenBank/DDBJ whole genome shotgun (WGS) entry which is preliminary data.</text>
</comment>
<dbReference type="InterPro" id="IPR050186">
    <property type="entry name" value="TPT_transporter"/>
</dbReference>
<evidence type="ECO:0000256" key="2">
    <source>
        <dbReference type="ARBA" id="ARBA00022692"/>
    </source>
</evidence>
<feature type="transmembrane region" description="Helical" evidence="5">
    <location>
        <begin position="65"/>
        <end position="90"/>
    </location>
</feature>
<name>A0A978V0T2_ZIZJJ</name>